<feature type="transmembrane region" description="Helical" evidence="7">
    <location>
        <begin position="152"/>
        <end position="170"/>
    </location>
</feature>
<dbReference type="Pfam" id="PF00209">
    <property type="entry name" value="SNF"/>
    <property type="match status" value="2"/>
</dbReference>
<feature type="transmembrane region" description="Helical" evidence="7">
    <location>
        <begin position="12"/>
        <end position="35"/>
    </location>
</feature>
<feature type="transmembrane region" description="Helical" evidence="7">
    <location>
        <begin position="309"/>
        <end position="336"/>
    </location>
</feature>
<accession>A0A4Z0R2G8</accession>
<proteinExistence type="inferred from homology"/>
<keyword evidence="9" id="KW-1185">Reference proteome</keyword>
<keyword evidence="4 7" id="KW-1133">Transmembrane helix</keyword>
<dbReference type="PROSITE" id="PS00610">
    <property type="entry name" value="NA_NEUROTRAN_SYMP_1"/>
    <property type="match status" value="1"/>
</dbReference>
<feature type="transmembrane region" description="Helical" evidence="7">
    <location>
        <begin position="431"/>
        <end position="455"/>
    </location>
</feature>
<dbReference type="EMBL" id="SPQQ01000009">
    <property type="protein sequence ID" value="TGE36187.1"/>
    <property type="molecule type" value="Genomic_DNA"/>
</dbReference>
<gene>
    <name evidence="8" type="ORF">E4K67_21920</name>
</gene>
<evidence type="ECO:0000256" key="1">
    <source>
        <dbReference type="ARBA" id="ARBA00004141"/>
    </source>
</evidence>
<dbReference type="InterPro" id="IPR037272">
    <property type="entry name" value="SNS_sf"/>
</dbReference>
<dbReference type="PROSITE" id="PS50267">
    <property type="entry name" value="NA_NEUROTRAN_SYMP_3"/>
    <property type="match status" value="1"/>
</dbReference>
<dbReference type="InterPro" id="IPR047218">
    <property type="entry name" value="YocR/YhdH-like"/>
</dbReference>
<evidence type="ECO:0000313" key="8">
    <source>
        <dbReference type="EMBL" id="TGE36187.1"/>
    </source>
</evidence>
<dbReference type="AlphaFoldDB" id="A0A4Z0R2G8"/>
<dbReference type="GO" id="GO:0016020">
    <property type="term" value="C:membrane"/>
    <property type="evidence" value="ECO:0007669"/>
    <property type="project" value="UniProtKB-SubCell"/>
</dbReference>
<organism evidence="8 9">
    <name type="scientific">Desulfosporosinus fructosivorans</name>
    <dbReference type="NCBI Taxonomy" id="2018669"/>
    <lineage>
        <taxon>Bacteria</taxon>
        <taxon>Bacillati</taxon>
        <taxon>Bacillota</taxon>
        <taxon>Clostridia</taxon>
        <taxon>Eubacteriales</taxon>
        <taxon>Desulfitobacteriaceae</taxon>
        <taxon>Desulfosporosinus</taxon>
    </lineage>
</organism>
<keyword evidence="2 6" id="KW-0813">Transport</keyword>
<protein>
    <recommendedName>
        <fullName evidence="6">Transporter</fullName>
    </recommendedName>
</protein>
<evidence type="ECO:0000256" key="4">
    <source>
        <dbReference type="ARBA" id="ARBA00022989"/>
    </source>
</evidence>
<feature type="transmembrane region" description="Helical" evidence="7">
    <location>
        <begin position="391"/>
        <end position="410"/>
    </location>
</feature>
<dbReference type="Proteomes" id="UP000298460">
    <property type="component" value="Unassembled WGS sequence"/>
</dbReference>
<dbReference type="RefSeq" id="WP_135550635.1">
    <property type="nucleotide sequence ID" value="NZ_SPQQ01000009.1"/>
</dbReference>
<evidence type="ECO:0000256" key="3">
    <source>
        <dbReference type="ARBA" id="ARBA00022692"/>
    </source>
</evidence>
<evidence type="ECO:0000313" key="9">
    <source>
        <dbReference type="Proteomes" id="UP000298460"/>
    </source>
</evidence>
<feature type="transmembrane region" description="Helical" evidence="7">
    <location>
        <begin position="348"/>
        <end position="371"/>
    </location>
</feature>
<name>A0A4Z0R2G8_9FIRM</name>
<sequence>MVLKKEIHTKREGFSSSIGVIAAVLGSAVGLGNIWKFPYVTGANGGAAFILVYLLCVALVGLPVMLSEHLIGRHTKANAVGAFKALQPRRPWLLVGGAGVLSAFLIMAFYTTVAGWIYAYIFKAAGGALISAKPEDTFGVFNSLISGVGEPLFWQWLVLLVIGTIIMAGVTKGIERVTKLLMPLLFILLLVIDIRSLTLPGAGEGLAFLFKPDFSKITFSVVLAALGLAFFKLSVGMGAMITYGSYVDKNENLPKMAIKVALADTLVSLMAGIAIFPAVFALGFEPNQGAKLLFVIIPAVFNSMPFGRVFMVLFFMLTAVAATGAMLSLLEVPIAYLTEQYRWTRRKATLLTILAIGLLGSTATLSNSVFANVIVFGKTFFDLFDFTTSNILLPVGGIFVALFVGWQWGYAKVKREMSNEGRLKNDGLVRIYMFLVKFIVPIAIVIVLLAGLNLINPIISFFKDISI</sequence>
<comment type="similarity">
    <text evidence="6">Belongs to the sodium:neurotransmitter symporter (SNF) (TC 2.A.22) family.</text>
</comment>
<dbReference type="PRINTS" id="PR00176">
    <property type="entry name" value="NANEUSMPORT"/>
</dbReference>
<keyword evidence="5 7" id="KW-0472">Membrane</keyword>
<feature type="transmembrane region" description="Helical" evidence="7">
    <location>
        <begin position="47"/>
        <end position="71"/>
    </location>
</feature>
<evidence type="ECO:0000256" key="2">
    <source>
        <dbReference type="ARBA" id="ARBA00022448"/>
    </source>
</evidence>
<comment type="subcellular location">
    <subcellularLocation>
        <location evidence="1">Membrane</location>
        <topology evidence="1">Multi-pass membrane protein</topology>
    </subcellularLocation>
</comment>
<keyword evidence="3 6" id="KW-0812">Transmembrane</keyword>
<dbReference type="InterPro" id="IPR000175">
    <property type="entry name" value="Na/ntran_symport"/>
</dbReference>
<dbReference type="GO" id="GO:0015293">
    <property type="term" value="F:symporter activity"/>
    <property type="evidence" value="ECO:0007669"/>
    <property type="project" value="UniProtKB-KW"/>
</dbReference>
<evidence type="ECO:0000256" key="7">
    <source>
        <dbReference type="SAM" id="Phobius"/>
    </source>
</evidence>
<feature type="transmembrane region" description="Helical" evidence="7">
    <location>
        <begin position="177"/>
        <end position="197"/>
    </location>
</feature>
<evidence type="ECO:0000256" key="6">
    <source>
        <dbReference type="RuleBase" id="RU003732"/>
    </source>
</evidence>
<reference evidence="8 9" key="1">
    <citation type="submission" date="2019-03" db="EMBL/GenBank/DDBJ databases">
        <title>Draft Genome Sequence of Desulfosporosinus fructosivorans Strain 63.6F, Isolated from Marine Sediment in the Baltic Sea.</title>
        <authorList>
            <person name="Hausmann B."/>
            <person name="Vandieken V."/>
            <person name="Pjevac P."/>
            <person name="Schreck K."/>
            <person name="Herbold C.W."/>
            <person name="Loy A."/>
        </authorList>
    </citation>
    <scope>NUCLEOTIDE SEQUENCE [LARGE SCALE GENOMIC DNA]</scope>
    <source>
        <strain evidence="8 9">63.6F</strain>
    </source>
</reference>
<feature type="transmembrane region" description="Helical" evidence="7">
    <location>
        <begin position="217"/>
        <end position="241"/>
    </location>
</feature>
<dbReference type="CDD" id="cd10336">
    <property type="entry name" value="SLC6sbd_Tyt1-Like"/>
    <property type="match status" value="1"/>
</dbReference>
<dbReference type="PANTHER" id="PTHR42948:SF1">
    <property type="entry name" value="TRANSPORTER"/>
    <property type="match status" value="1"/>
</dbReference>
<dbReference type="OrthoDB" id="9762833at2"/>
<feature type="transmembrane region" description="Helical" evidence="7">
    <location>
        <begin position="92"/>
        <end position="121"/>
    </location>
</feature>
<dbReference type="SUPFAM" id="SSF161070">
    <property type="entry name" value="SNF-like"/>
    <property type="match status" value="1"/>
</dbReference>
<keyword evidence="6" id="KW-0769">Symport</keyword>
<evidence type="ECO:0000256" key="5">
    <source>
        <dbReference type="ARBA" id="ARBA00023136"/>
    </source>
</evidence>
<dbReference type="PANTHER" id="PTHR42948">
    <property type="entry name" value="TRANSPORTER"/>
    <property type="match status" value="1"/>
</dbReference>
<dbReference type="NCBIfam" id="NF037979">
    <property type="entry name" value="Na_transp"/>
    <property type="match status" value="1"/>
</dbReference>
<feature type="transmembrane region" description="Helical" evidence="7">
    <location>
        <begin position="261"/>
        <end position="284"/>
    </location>
</feature>
<comment type="caution">
    <text evidence="8">The sequence shown here is derived from an EMBL/GenBank/DDBJ whole genome shotgun (WGS) entry which is preliminary data.</text>
</comment>